<dbReference type="Proteomes" id="UP001152622">
    <property type="component" value="Chromosome 1"/>
</dbReference>
<sequence length="115" mass="12487">MLLCQAFTPPLFHSLTLQLPKVLARSQTKSSPSSQPTQPPNGQLIRLPKCARKRGGPAISESAQTPAERDLEAQAASFSLAQVAVIEETPEQSAVPTRRPYPLVMMHKSEAQGQK</sequence>
<keyword evidence="3" id="KW-1185">Reference proteome</keyword>
<feature type="compositionally biased region" description="Low complexity" evidence="1">
    <location>
        <begin position="26"/>
        <end position="36"/>
    </location>
</feature>
<proteinExistence type="predicted"/>
<evidence type="ECO:0000313" key="2">
    <source>
        <dbReference type="EMBL" id="KAJ8380631.1"/>
    </source>
</evidence>
<dbReference type="AlphaFoldDB" id="A0A9Q1GBR6"/>
<gene>
    <name evidence="2" type="ORF">SKAU_G00014090</name>
</gene>
<evidence type="ECO:0000313" key="3">
    <source>
        <dbReference type="Proteomes" id="UP001152622"/>
    </source>
</evidence>
<reference evidence="2" key="1">
    <citation type="journal article" date="2023" name="Science">
        <title>Genome structures resolve the early diversification of teleost fishes.</title>
        <authorList>
            <person name="Parey E."/>
            <person name="Louis A."/>
            <person name="Montfort J."/>
            <person name="Bouchez O."/>
            <person name="Roques C."/>
            <person name="Iampietro C."/>
            <person name="Lluch J."/>
            <person name="Castinel A."/>
            <person name="Donnadieu C."/>
            <person name="Desvignes T."/>
            <person name="Floi Bucao C."/>
            <person name="Jouanno E."/>
            <person name="Wen M."/>
            <person name="Mejri S."/>
            <person name="Dirks R."/>
            <person name="Jansen H."/>
            <person name="Henkel C."/>
            <person name="Chen W.J."/>
            <person name="Zahm M."/>
            <person name="Cabau C."/>
            <person name="Klopp C."/>
            <person name="Thompson A.W."/>
            <person name="Robinson-Rechavi M."/>
            <person name="Braasch I."/>
            <person name="Lecointre G."/>
            <person name="Bobe J."/>
            <person name="Postlethwait J.H."/>
            <person name="Berthelot C."/>
            <person name="Roest Crollius H."/>
            <person name="Guiguen Y."/>
        </authorList>
    </citation>
    <scope>NUCLEOTIDE SEQUENCE</scope>
    <source>
        <tissue evidence="2">Blood</tissue>
    </source>
</reference>
<feature type="region of interest" description="Disordered" evidence="1">
    <location>
        <begin position="24"/>
        <end position="71"/>
    </location>
</feature>
<dbReference type="EMBL" id="JAINUF010000001">
    <property type="protein sequence ID" value="KAJ8380631.1"/>
    <property type="molecule type" value="Genomic_DNA"/>
</dbReference>
<organism evidence="2 3">
    <name type="scientific">Synaphobranchus kaupii</name>
    <name type="common">Kaup's arrowtooth eel</name>
    <dbReference type="NCBI Taxonomy" id="118154"/>
    <lineage>
        <taxon>Eukaryota</taxon>
        <taxon>Metazoa</taxon>
        <taxon>Chordata</taxon>
        <taxon>Craniata</taxon>
        <taxon>Vertebrata</taxon>
        <taxon>Euteleostomi</taxon>
        <taxon>Actinopterygii</taxon>
        <taxon>Neopterygii</taxon>
        <taxon>Teleostei</taxon>
        <taxon>Anguilliformes</taxon>
        <taxon>Synaphobranchidae</taxon>
        <taxon>Synaphobranchus</taxon>
    </lineage>
</organism>
<comment type="caution">
    <text evidence="2">The sequence shown here is derived from an EMBL/GenBank/DDBJ whole genome shotgun (WGS) entry which is preliminary data.</text>
</comment>
<evidence type="ECO:0000256" key="1">
    <source>
        <dbReference type="SAM" id="MobiDB-lite"/>
    </source>
</evidence>
<protein>
    <submittedName>
        <fullName evidence="2">Uncharacterized protein</fullName>
    </submittedName>
</protein>
<accession>A0A9Q1GBR6</accession>
<name>A0A9Q1GBR6_SYNKA</name>